<proteinExistence type="predicted"/>
<dbReference type="Proteomes" id="UP000521943">
    <property type="component" value="Unassembled WGS sequence"/>
</dbReference>
<dbReference type="Gene3D" id="1.25.10.10">
    <property type="entry name" value="Leucine-rich Repeat Variant"/>
    <property type="match status" value="1"/>
</dbReference>
<comment type="caution">
    <text evidence="6">The sequence shown here is derived from an EMBL/GenBank/DDBJ whole genome shotgun (WGS) entry which is preliminary data.</text>
</comment>
<dbReference type="GO" id="GO:0012505">
    <property type="term" value="C:endomembrane system"/>
    <property type="evidence" value="ECO:0007669"/>
    <property type="project" value="UniProtKB-SubCell"/>
</dbReference>
<dbReference type="SUPFAM" id="SSF48371">
    <property type="entry name" value="ARM repeat"/>
    <property type="match status" value="1"/>
</dbReference>
<dbReference type="InterPro" id="IPR002553">
    <property type="entry name" value="Clathrin/coatomer_adapt-like_N"/>
</dbReference>
<keyword evidence="2" id="KW-0813">Transport</keyword>
<evidence type="ECO:0000313" key="6">
    <source>
        <dbReference type="EMBL" id="KAF6760074.1"/>
    </source>
</evidence>
<dbReference type="InterPro" id="IPR050840">
    <property type="entry name" value="Adaptor_Complx_Large_Subunit"/>
</dbReference>
<dbReference type="InterPro" id="IPR011989">
    <property type="entry name" value="ARM-like"/>
</dbReference>
<protein>
    <recommendedName>
        <fullName evidence="5">Clathrin/coatomer adaptor adaptin-like N-terminal domain-containing protein</fullName>
    </recommendedName>
</protein>
<keyword evidence="7" id="KW-1185">Reference proteome</keyword>
<reference evidence="6 7" key="1">
    <citation type="submission" date="2020-07" db="EMBL/GenBank/DDBJ databases">
        <title>Comparative genomics of pyrophilous fungi reveals a link between fire events and developmental genes.</title>
        <authorList>
            <consortium name="DOE Joint Genome Institute"/>
            <person name="Steindorff A.S."/>
            <person name="Carver A."/>
            <person name="Calhoun S."/>
            <person name="Stillman K."/>
            <person name="Liu H."/>
            <person name="Lipzen A."/>
            <person name="Pangilinan J."/>
            <person name="Labutti K."/>
            <person name="Bruns T.D."/>
            <person name="Grigoriev I.V."/>
        </authorList>
    </citation>
    <scope>NUCLEOTIDE SEQUENCE [LARGE SCALE GENOMIC DNA]</scope>
    <source>
        <strain evidence="6 7">CBS 144469</strain>
    </source>
</reference>
<dbReference type="Pfam" id="PF01602">
    <property type="entry name" value="Adaptin_N"/>
    <property type="match status" value="1"/>
</dbReference>
<evidence type="ECO:0000259" key="5">
    <source>
        <dbReference type="Pfam" id="PF01602"/>
    </source>
</evidence>
<feature type="domain" description="Clathrin/coatomer adaptor adaptin-like N-terminal" evidence="5">
    <location>
        <begin position="81"/>
        <end position="177"/>
    </location>
</feature>
<dbReference type="GO" id="GO:0016192">
    <property type="term" value="P:vesicle-mediated transport"/>
    <property type="evidence" value="ECO:0007669"/>
    <property type="project" value="InterPro"/>
</dbReference>
<evidence type="ECO:0000256" key="2">
    <source>
        <dbReference type="ARBA" id="ARBA00022448"/>
    </source>
</evidence>
<comment type="subcellular location">
    <subcellularLocation>
        <location evidence="1">Endomembrane system</location>
    </subcellularLocation>
</comment>
<dbReference type="PANTHER" id="PTHR22780">
    <property type="entry name" value="ADAPTIN, ALPHA/GAMMA/EPSILON"/>
    <property type="match status" value="1"/>
</dbReference>
<dbReference type="InterPro" id="IPR016024">
    <property type="entry name" value="ARM-type_fold"/>
</dbReference>
<keyword evidence="3" id="KW-0653">Protein transport</keyword>
<organism evidence="6 7">
    <name type="scientific">Ephemerocybe angulata</name>
    <dbReference type="NCBI Taxonomy" id="980116"/>
    <lineage>
        <taxon>Eukaryota</taxon>
        <taxon>Fungi</taxon>
        <taxon>Dikarya</taxon>
        <taxon>Basidiomycota</taxon>
        <taxon>Agaricomycotina</taxon>
        <taxon>Agaricomycetes</taxon>
        <taxon>Agaricomycetidae</taxon>
        <taxon>Agaricales</taxon>
        <taxon>Agaricineae</taxon>
        <taxon>Psathyrellaceae</taxon>
        <taxon>Ephemerocybe</taxon>
    </lineage>
</organism>
<sequence length="185" mass="20176">MEVTFAASGALSRAHYSIVRKVESATSVQQADQALAQEIKTVHGRLSRASPTIKDCKECLVILLYISSSASAGFLPPGSFDFALAHGLNLAEVGRTIEDKRIGYLFCSELMPPRHELRLMMVNTLRKDLESGRPGRMCLALDNLITLASEDILPAVQDIVLDLISHNYPHIRSRAILGASVSCTL</sequence>
<dbReference type="EMBL" id="JACGCI010000013">
    <property type="protein sequence ID" value="KAF6760074.1"/>
    <property type="molecule type" value="Genomic_DNA"/>
</dbReference>
<accession>A0A8H6I7M2</accession>
<evidence type="ECO:0000313" key="7">
    <source>
        <dbReference type="Proteomes" id="UP000521943"/>
    </source>
</evidence>
<dbReference type="AlphaFoldDB" id="A0A8H6I7M2"/>
<name>A0A8H6I7M2_9AGAR</name>
<evidence type="ECO:0000256" key="4">
    <source>
        <dbReference type="ARBA" id="ARBA00023136"/>
    </source>
</evidence>
<evidence type="ECO:0000256" key="3">
    <source>
        <dbReference type="ARBA" id="ARBA00022927"/>
    </source>
</evidence>
<keyword evidence="4" id="KW-0472">Membrane</keyword>
<dbReference type="GO" id="GO:0030117">
    <property type="term" value="C:membrane coat"/>
    <property type="evidence" value="ECO:0007669"/>
    <property type="project" value="InterPro"/>
</dbReference>
<evidence type="ECO:0000256" key="1">
    <source>
        <dbReference type="ARBA" id="ARBA00004308"/>
    </source>
</evidence>
<dbReference type="GO" id="GO:0006886">
    <property type="term" value="P:intracellular protein transport"/>
    <property type="evidence" value="ECO:0007669"/>
    <property type="project" value="InterPro"/>
</dbReference>
<gene>
    <name evidence="6" type="ORF">DFP72DRAFT_94804</name>
</gene>
<dbReference type="OrthoDB" id="29308at2759"/>